<protein>
    <submittedName>
        <fullName evidence="2">Uncharacterized protein</fullName>
    </submittedName>
</protein>
<organism evidence="2 3">
    <name type="scientific">Zalerion maritima</name>
    <dbReference type="NCBI Taxonomy" id="339359"/>
    <lineage>
        <taxon>Eukaryota</taxon>
        <taxon>Fungi</taxon>
        <taxon>Dikarya</taxon>
        <taxon>Ascomycota</taxon>
        <taxon>Pezizomycotina</taxon>
        <taxon>Sordariomycetes</taxon>
        <taxon>Lulworthiomycetidae</taxon>
        <taxon>Lulworthiales</taxon>
        <taxon>Lulworthiaceae</taxon>
        <taxon>Zalerion</taxon>
    </lineage>
</organism>
<proteinExistence type="predicted"/>
<evidence type="ECO:0000313" key="3">
    <source>
        <dbReference type="Proteomes" id="UP001201980"/>
    </source>
</evidence>
<dbReference type="Proteomes" id="UP001201980">
    <property type="component" value="Unassembled WGS sequence"/>
</dbReference>
<sequence>MYSRLAGIDGMFGHGSSAVREPSSLATGSARQFDVYRLPSTPLRRSGCYRSAEDHPQPWFSSHVLVDHHGASSASNTSTQTAIALAGASGYDGLRKQAFLSDPRLPADSVPRWNFGSPLPTTSRRQRSEKKKTSSLGFGASYRAGWAWAWAAKALNW</sequence>
<evidence type="ECO:0000313" key="2">
    <source>
        <dbReference type="EMBL" id="KAJ2890719.1"/>
    </source>
</evidence>
<keyword evidence="3" id="KW-1185">Reference proteome</keyword>
<gene>
    <name evidence="2" type="ORF">MKZ38_001500</name>
</gene>
<dbReference type="EMBL" id="JAKWBI020001403">
    <property type="protein sequence ID" value="KAJ2890719.1"/>
    <property type="molecule type" value="Genomic_DNA"/>
</dbReference>
<feature type="region of interest" description="Disordered" evidence="1">
    <location>
        <begin position="111"/>
        <end position="134"/>
    </location>
</feature>
<name>A0AAD5RFE2_9PEZI</name>
<reference evidence="2" key="1">
    <citation type="submission" date="2022-07" db="EMBL/GenBank/DDBJ databases">
        <title>Draft genome sequence of Zalerion maritima ATCC 34329, a (micro)plastics degrading marine fungus.</title>
        <authorList>
            <person name="Paco A."/>
            <person name="Goncalves M.F.M."/>
            <person name="Rocha-Santos T.A.P."/>
            <person name="Alves A."/>
        </authorList>
    </citation>
    <scope>NUCLEOTIDE SEQUENCE</scope>
    <source>
        <strain evidence="2">ATCC 34329</strain>
    </source>
</reference>
<dbReference type="AlphaFoldDB" id="A0AAD5RFE2"/>
<evidence type="ECO:0000256" key="1">
    <source>
        <dbReference type="SAM" id="MobiDB-lite"/>
    </source>
</evidence>
<comment type="caution">
    <text evidence="2">The sequence shown here is derived from an EMBL/GenBank/DDBJ whole genome shotgun (WGS) entry which is preliminary data.</text>
</comment>
<accession>A0AAD5RFE2</accession>